<sequence length="44" mass="4588">MSPSFAFASSGKGPAWTSPSPIMTRKMDGPGTGDMVTDMPRGNK</sequence>
<reference evidence="2" key="1">
    <citation type="submission" date="2014-09" db="EMBL/GenBank/DDBJ databases">
        <authorList>
            <person name="Magalhaes I.L.F."/>
            <person name="Oliveira U."/>
            <person name="Santos F.R."/>
            <person name="Vidigal T.H.D.A."/>
            <person name="Brescovit A.D."/>
            <person name="Santos A.J."/>
        </authorList>
    </citation>
    <scope>NUCLEOTIDE SEQUENCE</scope>
    <source>
        <tissue evidence="2">Shoot tissue taken approximately 20 cm above the soil surface</tissue>
    </source>
</reference>
<proteinExistence type="predicted"/>
<feature type="region of interest" description="Disordered" evidence="1">
    <location>
        <begin position="1"/>
        <end position="44"/>
    </location>
</feature>
<evidence type="ECO:0000256" key="1">
    <source>
        <dbReference type="SAM" id="MobiDB-lite"/>
    </source>
</evidence>
<accession>A0A0A8YP79</accession>
<evidence type="ECO:0000313" key="2">
    <source>
        <dbReference type="EMBL" id="JAD27901.1"/>
    </source>
</evidence>
<protein>
    <submittedName>
        <fullName evidence="2">TIDP2936</fullName>
    </submittedName>
</protein>
<organism evidence="2">
    <name type="scientific">Arundo donax</name>
    <name type="common">Giant reed</name>
    <name type="synonym">Donax arundinaceus</name>
    <dbReference type="NCBI Taxonomy" id="35708"/>
    <lineage>
        <taxon>Eukaryota</taxon>
        <taxon>Viridiplantae</taxon>
        <taxon>Streptophyta</taxon>
        <taxon>Embryophyta</taxon>
        <taxon>Tracheophyta</taxon>
        <taxon>Spermatophyta</taxon>
        <taxon>Magnoliopsida</taxon>
        <taxon>Liliopsida</taxon>
        <taxon>Poales</taxon>
        <taxon>Poaceae</taxon>
        <taxon>PACMAD clade</taxon>
        <taxon>Arundinoideae</taxon>
        <taxon>Arundineae</taxon>
        <taxon>Arundo</taxon>
    </lineage>
</organism>
<reference evidence="2" key="2">
    <citation type="journal article" date="2015" name="Data Brief">
        <title>Shoot transcriptome of the giant reed, Arundo donax.</title>
        <authorList>
            <person name="Barrero R.A."/>
            <person name="Guerrero F.D."/>
            <person name="Moolhuijzen P."/>
            <person name="Goolsby J.A."/>
            <person name="Tidwell J."/>
            <person name="Bellgard S.E."/>
            <person name="Bellgard M.I."/>
        </authorList>
    </citation>
    <scope>NUCLEOTIDE SEQUENCE</scope>
    <source>
        <tissue evidence="2">Shoot tissue taken approximately 20 cm above the soil surface</tissue>
    </source>
</reference>
<dbReference type="AlphaFoldDB" id="A0A0A8YP79"/>
<name>A0A0A8YP79_ARUDO</name>
<dbReference type="EMBL" id="GBRH01269994">
    <property type="protein sequence ID" value="JAD27901.1"/>
    <property type="molecule type" value="Transcribed_RNA"/>
</dbReference>